<dbReference type="EMBL" id="CP087164">
    <property type="protein sequence ID" value="UGS36888.1"/>
    <property type="molecule type" value="Genomic_DNA"/>
</dbReference>
<evidence type="ECO:0000313" key="3">
    <source>
        <dbReference type="EMBL" id="UGS36888.1"/>
    </source>
</evidence>
<dbReference type="RefSeq" id="WP_259310952.1">
    <property type="nucleotide sequence ID" value="NZ_CP087164.1"/>
</dbReference>
<dbReference type="AlphaFoldDB" id="A0A9E6XZ64"/>
<evidence type="ECO:0000256" key="1">
    <source>
        <dbReference type="SAM" id="MobiDB-lite"/>
    </source>
</evidence>
<proteinExistence type="predicted"/>
<name>A0A9E6XZ64_9ACTN</name>
<keyword evidence="2" id="KW-0472">Membrane</keyword>
<sequence length="377" mass="40066">MSSTPPTPTSDDPRGPRARDAEAAQAALAHGEVPDTQRPFATDAAAPMDVRARRFRARDGILTVVIAAIIVLVATGPSIRRTGNRMDPGFERDMVLAVGKPAGAVADWLPFHDWANTLTGWLAPDSEVGGAGAFGTTAVAGTGARGVAPVGPEAFDPRALGAAPAPRRPLRTLLVTGDSMTMPLDAELARRLASRGVDTTRDPHIGTGISKSDLLDWGALSSKQARQDRADAVVVFIGANEGFPLPSSRPGGKAVECCGPAWAAAYATRVRTMMDTYRRNGASRVYWLQLPLPRDGDRREIARTVNAAIAVAAQPYRSQVRVLDLAAVFTPGGRYRVSMPVDGRDTIVRKPDGVHLSDAGAQLAADLVQRDLERDFR</sequence>
<evidence type="ECO:0008006" key="5">
    <source>
        <dbReference type="Google" id="ProtNLM"/>
    </source>
</evidence>
<dbReference type="KEGG" id="sbae:DSM104329_03299"/>
<keyword evidence="2" id="KW-0812">Transmembrane</keyword>
<dbReference type="SUPFAM" id="SSF52266">
    <property type="entry name" value="SGNH hydrolase"/>
    <property type="match status" value="1"/>
</dbReference>
<gene>
    <name evidence="3" type="ORF">DSM104329_03299</name>
</gene>
<dbReference type="Gene3D" id="3.40.50.1110">
    <property type="entry name" value="SGNH hydrolase"/>
    <property type="match status" value="1"/>
</dbReference>
<accession>A0A9E6XZ64</accession>
<keyword evidence="4" id="KW-1185">Reference proteome</keyword>
<feature type="transmembrane region" description="Helical" evidence="2">
    <location>
        <begin position="61"/>
        <end position="79"/>
    </location>
</feature>
<keyword evidence="2" id="KW-1133">Transmembrane helix</keyword>
<organism evidence="3 4">
    <name type="scientific">Capillimicrobium parvum</name>
    <dbReference type="NCBI Taxonomy" id="2884022"/>
    <lineage>
        <taxon>Bacteria</taxon>
        <taxon>Bacillati</taxon>
        <taxon>Actinomycetota</taxon>
        <taxon>Thermoleophilia</taxon>
        <taxon>Solirubrobacterales</taxon>
        <taxon>Capillimicrobiaceae</taxon>
        <taxon>Capillimicrobium</taxon>
    </lineage>
</organism>
<reference evidence="3" key="1">
    <citation type="journal article" date="2022" name="Int. J. Syst. Evol. Microbiol.">
        <title>Pseudomonas aegrilactucae sp. nov. and Pseudomonas morbosilactucae sp. nov., pathogens causing bacterial rot of lettuce in Japan.</title>
        <authorList>
            <person name="Sawada H."/>
            <person name="Fujikawa T."/>
            <person name="Satou M."/>
        </authorList>
    </citation>
    <scope>NUCLEOTIDE SEQUENCE</scope>
    <source>
        <strain evidence="3">0166_1</strain>
    </source>
</reference>
<dbReference type="InterPro" id="IPR036514">
    <property type="entry name" value="SGNH_hydro_sf"/>
</dbReference>
<dbReference type="Pfam" id="PF04311">
    <property type="entry name" value="DUF459"/>
    <property type="match status" value="1"/>
</dbReference>
<dbReference type="Proteomes" id="UP001162834">
    <property type="component" value="Chromosome"/>
</dbReference>
<evidence type="ECO:0000313" key="4">
    <source>
        <dbReference type="Proteomes" id="UP001162834"/>
    </source>
</evidence>
<evidence type="ECO:0000256" key="2">
    <source>
        <dbReference type="SAM" id="Phobius"/>
    </source>
</evidence>
<dbReference type="InterPro" id="IPR007407">
    <property type="entry name" value="DUF459"/>
</dbReference>
<protein>
    <recommendedName>
        <fullName evidence="5">DUF459 domain-containing protein</fullName>
    </recommendedName>
</protein>
<feature type="region of interest" description="Disordered" evidence="1">
    <location>
        <begin position="1"/>
        <end position="44"/>
    </location>
</feature>
<feature type="compositionally biased region" description="Basic and acidic residues" evidence="1">
    <location>
        <begin position="11"/>
        <end position="22"/>
    </location>
</feature>